<organism evidence="1 2">
    <name type="scientific">Dreissena polymorpha</name>
    <name type="common">Zebra mussel</name>
    <name type="synonym">Mytilus polymorpha</name>
    <dbReference type="NCBI Taxonomy" id="45954"/>
    <lineage>
        <taxon>Eukaryota</taxon>
        <taxon>Metazoa</taxon>
        <taxon>Spiralia</taxon>
        <taxon>Lophotrochozoa</taxon>
        <taxon>Mollusca</taxon>
        <taxon>Bivalvia</taxon>
        <taxon>Autobranchia</taxon>
        <taxon>Heteroconchia</taxon>
        <taxon>Euheterodonta</taxon>
        <taxon>Imparidentia</taxon>
        <taxon>Neoheterodontei</taxon>
        <taxon>Myida</taxon>
        <taxon>Dreissenoidea</taxon>
        <taxon>Dreissenidae</taxon>
        <taxon>Dreissena</taxon>
    </lineage>
</organism>
<reference evidence="1" key="2">
    <citation type="submission" date="2020-11" db="EMBL/GenBank/DDBJ databases">
        <authorList>
            <person name="McCartney M.A."/>
            <person name="Auch B."/>
            <person name="Kono T."/>
            <person name="Mallez S."/>
            <person name="Becker A."/>
            <person name="Gohl D.M."/>
            <person name="Silverstein K.A.T."/>
            <person name="Koren S."/>
            <person name="Bechman K.B."/>
            <person name="Herman A."/>
            <person name="Abrahante J.E."/>
            <person name="Garbe J."/>
        </authorList>
    </citation>
    <scope>NUCLEOTIDE SEQUENCE</scope>
    <source>
        <strain evidence="1">Duluth1</strain>
        <tissue evidence="1">Whole animal</tissue>
    </source>
</reference>
<dbReference type="AlphaFoldDB" id="A0A9D4N8I0"/>
<comment type="caution">
    <text evidence="1">The sequence shown here is derived from an EMBL/GenBank/DDBJ whole genome shotgun (WGS) entry which is preliminary data.</text>
</comment>
<accession>A0A9D4N8I0</accession>
<proteinExistence type="predicted"/>
<protein>
    <submittedName>
        <fullName evidence="1">Uncharacterized protein</fullName>
    </submittedName>
</protein>
<dbReference type="Proteomes" id="UP000828390">
    <property type="component" value="Unassembled WGS sequence"/>
</dbReference>
<dbReference type="EMBL" id="JAIWYP010000001">
    <property type="protein sequence ID" value="KAH3890001.1"/>
    <property type="molecule type" value="Genomic_DNA"/>
</dbReference>
<sequence length="115" mass="12946">MAFCEVLLLITMDGCPRGTFTISWLAINCLCQLKLKLVMLQWSSFMLLYVQDVGICDCKVDHVKQQLQPPSFCFPQEAVVFPELVRTVHSSIVLVVVKNTPVSPLWSVFVVTTIV</sequence>
<name>A0A9D4N8I0_DREPO</name>
<evidence type="ECO:0000313" key="1">
    <source>
        <dbReference type="EMBL" id="KAH3890001.1"/>
    </source>
</evidence>
<gene>
    <name evidence="1" type="ORF">DPMN_014068</name>
</gene>
<reference evidence="1" key="1">
    <citation type="journal article" date="2019" name="bioRxiv">
        <title>The Genome of the Zebra Mussel, Dreissena polymorpha: A Resource for Invasive Species Research.</title>
        <authorList>
            <person name="McCartney M.A."/>
            <person name="Auch B."/>
            <person name="Kono T."/>
            <person name="Mallez S."/>
            <person name="Zhang Y."/>
            <person name="Obille A."/>
            <person name="Becker A."/>
            <person name="Abrahante J.E."/>
            <person name="Garbe J."/>
            <person name="Badalamenti J.P."/>
            <person name="Herman A."/>
            <person name="Mangelson H."/>
            <person name="Liachko I."/>
            <person name="Sullivan S."/>
            <person name="Sone E.D."/>
            <person name="Koren S."/>
            <person name="Silverstein K.A.T."/>
            <person name="Beckman K.B."/>
            <person name="Gohl D.M."/>
        </authorList>
    </citation>
    <scope>NUCLEOTIDE SEQUENCE</scope>
    <source>
        <strain evidence="1">Duluth1</strain>
        <tissue evidence="1">Whole animal</tissue>
    </source>
</reference>
<keyword evidence="2" id="KW-1185">Reference proteome</keyword>
<evidence type="ECO:0000313" key="2">
    <source>
        <dbReference type="Proteomes" id="UP000828390"/>
    </source>
</evidence>